<dbReference type="SUPFAM" id="SSF56112">
    <property type="entry name" value="Protein kinase-like (PK-like)"/>
    <property type="match status" value="1"/>
</dbReference>
<dbReference type="EMBL" id="ML213535">
    <property type="protein sequence ID" value="TFK45929.1"/>
    <property type="molecule type" value="Genomic_DNA"/>
</dbReference>
<accession>A0A5C3MKK4</accession>
<organism evidence="3 4">
    <name type="scientific">Heliocybe sulcata</name>
    <dbReference type="NCBI Taxonomy" id="5364"/>
    <lineage>
        <taxon>Eukaryota</taxon>
        <taxon>Fungi</taxon>
        <taxon>Dikarya</taxon>
        <taxon>Basidiomycota</taxon>
        <taxon>Agaricomycotina</taxon>
        <taxon>Agaricomycetes</taxon>
        <taxon>Gloeophyllales</taxon>
        <taxon>Gloeophyllaceae</taxon>
        <taxon>Heliocybe</taxon>
    </lineage>
</organism>
<reference evidence="3 4" key="1">
    <citation type="journal article" date="2019" name="Nat. Ecol. Evol.">
        <title>Megaphylogeny resolves global patterns of mushroom evolution.</title>
        <authorList>
            <person name="Varga T."/>
            <person name="Krizsan K."/>
            <person name="Foldi C."/>
            <person name="Dima B."/>
            <person name="Sanchez-Garcia M."/>
            <person name="Sanchez-Ramirez S."/>
            <person name="Szollosi G.J."/>
            <person name="Szarkandi J.G."/>
            <person name="Papp V."/>
            <person name="Albert L."/>
            <person name="Andreopoulos W."/>
            <person name="Angelini C."/>
            <person name="Antonin V."/>
            <person name="Barry K.W."/>
            <person name="Bougher N.L."/>
            <person name="Buchanan P."/>
            <person name="Buyck B."/>
            <person name="Bense V."/>
            <person name="Catcheside P."/>
            <person name="Chovatia M."/>
            <person name="Cooper J."/>
            <person name="Damon W."/>
            <person name="Desjardin D."/>
            <person name="Finy P."/>
            <person name="Geml J."/>
            <person name="Haridas S."/>
            <person name="Hughes K."/>
            <person name="Justo A."/>
            <person name="Karasinski D."/>
            <person name="Kautmanova I."/>
            <person name="Kiss B."/>
            <person name="Kocsube S."/>
            <person name="Kotiranta H."/>
            <person name="LaButti K.M."/>
            <person name="Lechner B.E."/>
            <person name="Liimatainen K."/>
            <person name="Lipzen A."/>
            <person name="Lukacs Z."/>
            <person name="Mihaltcheva S."/>
            <person name="Morgado L.N."/>
            <person name="Niskanen T."/>
            <person name="Noordeloos M.E."/>
            <person name="Ohm R.A."/>
            <person name="Ortiz-Santana B."/>
            <person name="Ovrebo C."/>
            <person name="Racz N."/>
            <person name="Riley R."/>
            <person name="Savchenko A."/>
            <person name="Shiryaev A."/>
            <person name="Soop K."/>
            <person name="Spirin V."/>
            <person name="Szebenyi C."/>
            <person name="Tomsovsky M."/>
            <person name="Tulloss R.E."/>
            <person name="Uehling J."/>
            <person name="Grigoriev I.V."/>
            <person name="Vagvolgyi C."/>
            <person name="Papp T."/>
            <person name="Martin F.M."/>
            <person name="Miettinen O."/>
            <person name="Hibbett D.S."/>
            <person name="Nagy L.G."/>
        </authorList>
    </citation>
    <scope>NUCLEOTIDE SEQUENCE [LARGE SCALE GENOMIC DNA]</scope>
    <source>
        <strain evidence="3 4">OMC1185</strain>
    </source>
</reference>
<dbReference type="PROSITE" id="PS00109">
    <property type="entry name" value="PROTEIN_KINASE_TYR"/>
    <property type="match status" value="1"/>
</dbReference>
<protein>
    <recommendedName>
        <fullName evidence="2">Fungal-type protein kinase domain-containing protein</fullName>
    </recommendedName>
</protein>
<feature type="domain" description="Fungal-type protein kinase" evidence="2">
    <location>
        <begin position="151"/>
        <end position="551"/>
    </location>
</feature>
<gene>
    <name evidence="3" type="ORF">OE88DRAFT_1729424</name>
</gene>
<dbReference type="InterPro" id="IPR040976">
    <property type="entry name" value="Pkinase_fungal"/>
</dbReference>
<dbReference type="OrthoDB" id="5592585at2759"/>
<dbReference type="AlphaFoldDB" id="A0A5C3MKK4"/>
<sequence>MPEIFLKMDFLDMVQKFLPLPKDCQPCPPCARLFDGMEDCSGWDEIKLMDNLVECINRSGLCGDYIFVATPSTFDDNDRGTTGGKLRVDVALYPRGRVPHASDGEPLRPRWDSMSCYALCKTQNTSIKADPFDNYKPGGFEASNWERRRVRAHITSYATAMFARQQRTHMFSLLFLGRSVRIIRWDHAGAIVSERVDYVDKPDFLGTFLWRFTRLDRSEQGYDTTAEMIEVGTTWHSAMLDAQQIRTEEDYKIGYFRDSCADMDRWPWWKLSIDVPIEEDSPDLATSGSLSSARTVSRVFLVGRPHFVAKDLVGRATRGYIAWDVSGKRFVYLKDCWRVDAPGTMKEGDALRLLQLHNVQCVPTLVCDGDVATTYATGSGVSRVVQTTLTQGLWVTDASDAIATDSTISTKDTRLMQETNPMKSHTHYRLVVQEIGQSLDSFQSSEELVHVLHNSIYAHAGAYMKARILHSDISAGNILVVRGKGRNGRPEIKGILNDWDLCKLLHDPDSDAQKIGRTGTWPFMSGRLLQHPSKLHELQDDLESFLHVLIYESIRFLDHNCTSVPYFMHEFFDDAYREDERNTVGGRKKERAMVEGVITVPTALGHKALTFSAGPLQAILKTLIQWFSAYYAVHSVPPEDNNSADMDAAVKMGGEGDAASFADHHSVGSFVKLDLGALLPFADSPAVSNLPALFAQPSRRSVRKEPDEQTLRLVGLLDDHIAMLRLFTKTFEDKWPPFDKRADKLPSNWKPSQYILEVPLTSSRFEEYLNGSQTSSKRSISKVDADETEPEGERKRKTVRTDRSQTDK</sequence>
<dbReference type="InterPro" id="IPR011009">
    <property type="entry name" value="Kinase-like_dom_sf"/>
</dbReference>
<dbReference type="Gene3D" id="1.10.510.10">
    <property type="entry name" value="Transferase(Phosphotransferase) domain 1"/>
    <property type="match status" value="1"/>
</dbReference>
<evidence type="ECO:0000259" key="2">
    <source>
        <dbReference type="Pfam" id="PF17667"/>
    </source>
</evidence>
<keyword evidence="4" id="KW-1185">Reference proteome</keyword>
<feature type="region of interest" description="Disordered" evidence="1">
    <location>
        <begin position="769"/>
        <end position="808"/>
    </location>
</feature>
<dbReference type="InterPro" id="IPR008266">
    <property type="entry name" value="Tyr_kinase_AS"/>
</dbReference>
<proteinExistence type="predicted"/>
<dbReference type="Pfam" id="PF17667">
    <property type="entry name" value="Pkinase_fungal"/>
    <property type="match status" value="1"/>
</dbReference>
<name>A0A5C3MKK4_9AGAM</name>
<dbReference type="PANTHER" id="PTHR38248">
    <property type="entry name" value="FUNK1 6"/>
    <property type="match status" value="1"/>
</dbReference>
<dbReference type="PANTHER" id="PTHR38248:SF2">
    <property type="entry name" value="FUNK1 11"/>
    <property type="match status" value="1"/>
</dbReference>
<dbReference type="GO" id="GO:0004672">
    <property type="term" value="F:protein kinase activity"/>
    <property type="evidence" value="ECO:0007669"/>
    <property type="project" value="InterPro"/>
</dbReference>
<dbReference type="Proteomes" id="UP000305948">
    <property type="component" value="Unassembled WGS sequence"/>
</dbReference>
<evidence type="ECO:0000256" key="1">
    <source>
        <dbReference type="SAM" id="MobiDB-lite"/>
    </source>
</evidence>
<evidence type="ECO:0000313" key="4">
    <source>
        <dbReference type="Proteomes" id="UP000305948"/>
    </source>
</evidence>
<evidence type="ECO:0000313" key="3">
    <source>
        <dbReference type="EMBL" id="TFK45929.1"/>
    </source>
</evidence>
<feature type="compositionally biased region" description="Basic and acidic residues" evidence="1">
    <location>
        <begin position="781"/>
        <end position="808"/>
    </location>
</feature>